<gene>
    <name evidence="7" type="ORF">H8K26_03390</name>
</gene>
<name>A0ABR6XC20_9BURK</name>
<evidence type="ECO:0000256" key="4">
    <source>
        <dbReference type="PROSITE-ProRule" id="PRU00182"/>
    </source>
</evidence>
<organism evidence="7 8">
    <name type="scientific">Undibacterium aquatile</name>
    <dbReference type="NCBI Taxonomy" id="1537398"/>
    <lineage>
        <taxon>Bacteria</taxon>
        <taxon>Pseudomonadati</taxon>
        <taxon>Pseudomonadota</taxon>
        <taxon>Betaproteobacteria</taxon>
        <taxon>Burkholderiales</taxon>
        <taxon>Oxalobacteraceae</taxon>
        <taxon>Undibacterium</taxon>
    </lineage>
</organism>
<reference evidence="7 8" key="1">
    <citation type="submission" date="2020-08" db="EMBL/GenBank/DDBJ databases">
        <title>Novel species isolated from subtropical streams in China.</title>
        <authorList>
            <person name="Lu H."/>
        </authorList>
    </citation>
    <scope>NUCLEOTIDE SEQUENCE [LARGE SCALE GENOMIC DNA]</scope>
    <source>
        <strain evidence="7 8">CCTCC AB 2015119</strain>
    </source>
</reference>
<dbReference type="EMBL" id="JACOFT010000001">
    <property type="protein sequence ID" value="MBC3810474.1"/>
    <property type="molecule type" value="Genomic_DNA"/>
</dbReference>
<dbReference type="RefSeq" id="WP_190477299.1">
    <property type="nucleotide sequence ID" value="NZ_JACOFT010000001.1"/>
</dbReference>
<evidence type="ECO:0000256" key="1">
    <source>
        <dbReference type="ARBA" id="ARBA00008396"/>
    </source>
</evidence>
<proteinExistence type="inferred from homology"/>
<protein>
    <submittedName>
        <fullName evidence="7">RNA-binding S4 domain-containing protein</fullName>
    </submittedName>
</protein>
<dbReference type="PIRSF" id="PIRSF016821">
    <property type="entry name" value="HSP15"/>
    <property type="match status" value="1"/>
</dbReference>
<feature type="domain" description="RNA-binding S4" evidence="6">
    <location>
        <begin position="14"/>
        <end position="81"/>
    </location>
</feature>
<dbReference type="InterPro" id="IPR036986">
    <property type="entry name" value="S4_RNA-bd_sf"/>
</dbReference>
<comment type="caution">
    <text evidence="7">The sequence shown here is derived from an EMBL/GenBank/DDBJ whole genome shotgun (WGS) entry which is preliminary data.</text>
</comment>
<keyword evidence="2 4" id="KW-0694">RNA-binding</keyword>
<dbReference type="InterPro" id="IPR025708">
    <property type="entry name" value="HSP15"/>
</dbReference>
<sequence>MSDKNEKNDKNGTIRIDKWLWAARFFKTRSLATHAVELGRVLQNEQRIKPAHSVKAGDLIEVQHGEQIWQIKVLRVSDVRGPAAVAQTMYEETAESLAKRSKAAEDRKYFREPAAQLQGRPTKRDRRQIDFTRG</sequence>
<dbReference type="InterPro" id="IPR002942">
    <property type="entry name" value="S4_RNA-bd"/>
</dbReference>
<evidence type="ECO:0000313" key="7">
    <source>
        <dbReference type="EMBL" id="MBC3810474.1"/>
    </source>
</evidence>
<evidence type="ECO:0000256" key="2">
    <source>
        <dbReference type="ARBA" id="ARBA00022884"/>
    </source>
</evidence>
<dbReference type="Proteomes" id="UP000637632">
    <property type="component" value="Unassembled WGS sequence"/>
</dbReference>
<keyword evidence="8" id="KW-1185">Reference proteome</keyword>
<feature type="region of interest" description="Disordered" evidence="5">
    <location>
        <begin position="102"/>
        <end position="134"/>
    </location>
</feature>
<dbReference type="SUPFAM" id="SSF55174">
    <property type="entry name" value="Alpha-L RNA-binding motif"/>
    <property type="match status" value="1"/>
</dbReference>
<evidence type="ECO:0000259" key="6">
    <source>
        <dbReference type="SMART" id="SM00363"/>
    </source>
</evidence>
<evidence type="ECO:0000256" key="5">
    <source>
        <dbReference type="SAM" id="MobiDB-lite"/>
    </source>
</evidence>
<evidence type="ECO:0000313" key="8">
    <source>
        <dbReference type="Proteomes" id="UP000637632"/>
    </source>
</evidence>
<dbReference type="SMART" id="SM00363">
    <property type="entry name" value="S4"/>
    <property type="match status" value="1"/>
</dbReference>
<feature type="compositionally biased region" description="Basic and acidic residues" evidence="5">
    <location>
        <begin position="102"/>
        <end position="111"/>
    </location>
</feature>
<comment type="similarity">
    <text evidence="1">Belongs to the HSP15 family.</text>
</comment>
<dbReference type="Gene3D" id="3.10.290.10">
    <property type="entry name" value="RNA-binding S4 domain"/>
    <property type="match status" value="1"/>
</dbReference>
<dbReference type="PROSITE" id="PS50889">
    <property type="entry name" value="S4"/>
    <property type="match status" value="1"/>
</dbReference>
<dbReference type="CDD" id="cd00165">
    <property type="entry name" value="S4"/>
    <property type="match status" value="1"/>
</dbReference>
<dbReference type="Pfam" id="PF01479">
    <property type="entry name" value="S4"/>
    <property type="match status" value="1"/>
</dbReference>
<keyword evidence="3" id="KW-0238">DNA-binding</keyword>
<accession>A0ABR6XC20</accession>
<evidence type="ECO:0000256" key="3">
    <source>
        <dbReference type="ARBA" id="ARBA00023125"/>
    </source>
</evidence>